<evidence type="ECO:0000256" key="1">
    <source>
        <dbReference type="ARBA" id="ARBA00022604"/>
    </source>
</evidence>
<dbReference type="STRING" id="429701.A0A2G9GL38"/>
<dbReference type="PANTHER" id="PTHR38366">
    <property type="entry name" value="NAD-DEPENDENT PROTEIN DEACETYLASE HST1-LIKE PROTEIN"/>
    <property type="match status" value="1"/>
</dbReference>
<dbReference type="OrthoDB" id="1922866at2759"/>
<evidence type="ECO:0000313" key="6">
    <source>
        <dbReference type="Proteomes" id="UP000231279"/>
    </source>
</evidence>
<dbReference type="Proteomes" id="UP000231279">
    <property type="component" value="Unassembled WGS sequence"/>
</dbReference>
<keyword evidence="1" id="KW-0341">Growth regulation</keyword>
<dbReference type="GO" id="GO:0001763">
    <property type="term" value="P:morphogenesis of a branching structure"/>
    <property type="evidence" value="ECO:0007669"/>
    <property type="project" value="InterPro"/>
</dbReference>
<keyword evidence="6" id="KW-1185">Reference proteome</keyword>
<accession>A0A2G9GL38</accession>
<feature type="region of interest" description="Disordered" evidence="4">
    <location>
        <begin position="86"/>
        <end position="114"/>
    </location>
</feature>
<dbReference type="InterPro" id="IPR044989">
    <property type="entry name" value="TAC1"/>
</dbReference>
<evidence type="ECO:0000256" key="4">
    <source>
        <dbReference type="SAM" id="MobiDB-lite"/>
    </source>
</evidence>
<comment type="similarity">
    <text evidence="2">Belongs to the TAC family.</text>
</comment>
<reference evidence="6" key="1">
    <citation type="journal article" date="2018" name="Gigascience">
        <title>Genome assembly of the Pink Ipe (Handroanthus impetiginosus, Bignoniaceae), a highly valued, ecologically keystone Neotropical timber forest tree.</title>
        <authorList>
            <person name="Silva-Junior O.B."/>
            <person name="Grattapaglia D."/>
            <person name="Novaes E."/>
            <person name="Collevatti R.G."/>
        </authorList>
    </citation>
    <scope>NUCLEOTIDE SEQUENCE [LARGE SCALE GENOMIC DNA]</scope>
    <source>
        <strain evidence="6">cv. UFG-1</strain>
    </source>
</reference>
<dbReference type="AlphaFoldDB" id="A0A2G9GL38"/>
<evidence type="ECO:0000256" key="2">
    <source>
        <dbReference type="ARBA" id="ARBA00025796"/>
    </source>
</evidence>
<proteinExistence type="inferred from homology"/>
<feature type="compositionally biased region" description="Acidic residues" evidence="4">
    <location>
        <begin position="104"/>
        <end position="114"/>
    </location>
</feature>
<evidence type="ECO:0000256" key="3">
    <source>
        <dbReference type="ARBA" id="ARBA00026138"/>
    </source>
</evidence>
<protein>
    <recommendedName>
        <fullName evidence="3">Protein TILLER ANGLE CONTROL 1</fullName>
    </recommendedName>
</protein>
<dbReference type="EMBL" id="NKXS01004556">
    <property type="protein sequence ID" value="PIN05999.1"/>
    <property type="molecule type" value="Genomic_DNA"/>
</dbReference>
<evidence type="ECO:0000313" key="5">
    <source>
        <dbReference type="EMBL" id="PIN05999.1"/>
    </source>
</evidence>
<sequence length="270" mass="31140">MKILTWVHRMLNHKDELAQNARKSGVTGGNSGDEDIDKQFMLENNALSGVFDGWKGGILAIGTFGYDPLKDKNEEENDEFLYKQESEKEQLSVLENDSDHQITDSEEEEDEEEEVNPLMYAAYAHDYGELLEMKMEEKRVTLKDKYEFDEMMNPKKVRTTLAELFSADSEEMQNKKKKKKKQPINKGQIIKEKSNYKHGLSLAKKLINIGDDARPVHKLHRLVRRMLQRKIHPDLGLNYKHNQINSKVVVQKCETSCESASLLPTQDAII</sequence>
<gene>
    <name evidence="5" type="ORF">CDL12_21459</name>
</gene>
<comment type="caution">
    <text evidence="5">The sequence shown here is derived from an EMBL/GenBank/DDBJ whole genome shotgun (WGS) entry which is preliminary data.</text>
</comment>
<organism evidence="5 6">
    <name type="scientific">Handroanthus impetiginosus</name>
    <dbReference type="NCBI Taxonomy" id="429701"/>
    <lineage>
        <taxon>Eukaryota</taxon>
        <taxon>Viridiplantae</taxon>
        <taxon>Streptophyta</taxon>
        <taxon>Embryophyta</taxon>
        <taxon>Tracheophyta</taxon>
        <taxon>Spermatophyta</taxon>
        <taxon>Magnoliopsida</taxon>
        <taxon>eudicotyledons</taxon>
        <taxon>Gunneridae</taxon>
        <taxon>Pentapetalae</taxon>
        <taxon>asterids</taxon>
        <taxon>lamiids</taxon>
        <taxon>Lamiales</taxon>
        <taxon>Bignoniaceae</taxon>
        <taxon>Crescentiina</taxon>
        <taxon>Tabebuia alliance</taxon>
        <taxon>Handroanthus</taxon>
    </lineage>
</organism>
<name>A0A2G9GL38_9LAMI</name>
<dbReference type="PANTHER" id="PTHR38366:SF1">
    <property type="entry name" value="PROTEIN TILLER ANGLE CONTROL 1"/>
    <property type="match status" value="1"/>
</dbReference>